<name>A0ABP7EDQ8_9MICO</name>
<gene>
    <name evidence="2" type="ORF">GCM10022399_35510</name>
</gene>
<comment type="caution">
    <text evidence="2">The sequence shown here is derived from an EMBL/GenBank/DDBJ whole genome shotgun (WGS) entry which is preliminary data.</text>
</comment>
<accession>A0ABP7EDQ8</accession>
<evidence type="ECO:0000256" key="1">
    <source>
        <dbReference type="SAM" id="MobiDB-lite"/>
    </source>
</evidence>
<reference evidence="3" key="1">
    <citation type="journal article" date="2019" name="Int. J. Syst. Evol. Microbiol.">
        <title>The Global Catalogue of Microorganisms (GCM) 10K type strain sequencing project: providing services to taxonomists for standard genome sequencing and annotation.</title>
        <authorList>
            <consortium name="The Broad Institute Genomics Platform"/>
            <consortium name="The Broad Institute Genome Sequencing Center for Infectious Disease"/>
            <person name="Wu L."/>
            <person name="Ma J."/>
        </authorList>
    </citation>
    <scope>NUCLEOTIDE SEQUENCE [LARGE SCALE GENOMIC DNA]</scope>
    <source>
        <strain evidence="3">JCM 17125</strain>
    </source>
</reference>
<protein>
    <submittedName>
        <fullName evidence="2">Uncharacterized protein</fullName>
    </submittedName>
</protein>
<dbReference type="RefSeq" id="WP_344949702.1">
    <property type="nucleotide sequence ID" value="NZ_BAABDC010000007.1"/>
</dbReference>
<feature type="compositionally biased region" description="Basic and acidic residues" evidence="1">
    <location>
        <begin position="236"/>
        <end position="247"/>
    </location>
</feature>
<evidence type="ECO:0000313" key="2">
    <source>
        <dbReference type="EMBL" id="GAA3715811.1"/>
    </source>
</evidence>
<evidence type="ECO:0000313" key="3">
    <source>
        <dbReference type="Proteomes" id="UP001501468"/>
    </source>
</evidence>
<dbReference type="Proteomes" id="UP001501468">
    <property type="component" value="Unassembled WGS sequence"/>
</dbReference>
<feature type="compositionally biased region" description="Low complexity" evidence="1">
    <location>
        <begin position="152"/>
        <end position="181"/>
    </location>
</feature>
<keyword evidence="3" id="KW-1185">Reference proteome</keyword>
<dbReference type="EMBL" id="BAABDC010000007">
    <property type="protein sequence ID" value="GAA3715811.1"/>
    <property type="molecule type" value="Genomic_DNA"/>
</dbReference>
<proteinExistence type="predicted"/>
<feature type="compositionally biased region" description="Acidic residues" evidence="1">
    <location>
        <begin position="84"/>
        <end position="99"/>
    </location>
</feature>
<feature type="region of interest" description="Disordered" evidence="1">
    <location>
        <begin position="78"/>
        <end position="247"/>
    </location>
</feature>
<sequence>MKWLLMVVAFVLGAAITWFLTVKRVTRTVPAGDPSAAELSEPETVPVVFPGGPVAGAVGVAGGADLVAAAGAGVLATEAAGSSEGEDDDGGEVDEDDLDEASRFGGAHTPASETPGAAEAWDRDAEDEDALLPELRDVDPAGKDDLRAGGSADPDVAAVPVADATPNGDVAGVGEPAAVAAVDERVGADDTGSGAPEVQDAVPAPEGDLDADVPAGPETTEAQRARPMQGELTFDEPEKSVPPEDRA</sequence>
<feature type="compositionally biased region" description="Basic and acidic residues" evidence="1">
    <location>
        <begin position="134"/>
        <end position="147"/>
    </location>
</feature>
<organism evidence="2 3">
    <name type="scientific">Terrabacter ginsenosidimutans</name>
    <dbReference type="NCBI Taxonomy" id="490575"/>
    <lineage>
        <taxon>Bacteria</taxon>
        <taxon>Bacillati</taxon>
        <taxon>Actinomycetota</taxon>
        <taxon>Actinomycetes</taxon>
        <taxon>Micrococcales</taxon>
        <taxon>Intrasporangiaceae</taxon>
        <taxon>Terrabacter</taxon>
    </lineage>
</organism>